<reference evidence="16" key="1">
    <citation type="journal article" date="2007" name="Science">
        <title>Draft genome of the filarial nematode parasite Brugia malayi.</title>
        <authorList>
            <person name="Ghedin E."/>
            <person name="Wang S."/>
            <person name="Spiro D."/>
            <person name="Caler E."/>
            <person name="Zhao Q."/>
            <person name="Crabtree J."/>
            <person name="Allen J.E."/>
            <person name="Delcher A.L."/>
            <person name="Guiliano D.B."/>
            <person name="Miranda-Saavedra D."/>
            <person name="Angiuoli S.V."/>
            <person name="Creasy T."/>
            <person name="Amedeo P."/>
            <person name="Haas B."/>
            <person name="El-Sayed N.M."/>
            <person name="Wortman J.R."/>
            <person name="Feldblyum T."/>
            <person name="Tallon L."/>
            <person name="Schatz M."/>
            <person name="Shumway M."/>
            <person name="Koo H."/>
            <person name="Salzberg S.L."/>
            <person name="Schobel S."/>
            <person name="Pertea M."/>
            <person name="Pop M."/>
            <person name="White O."/>
            <person name="Barton G.J."/>
            <person name="Carlow C.K."/>
            <person name="Crawford M.J."/>
            <person name="Daub J."/>
            <person name="Dimmic M.W."/>
            <person name="Estes C.F."/>
            <person name="Foster J.M."/>
            <person name="Ganatra M."/>
            <person name="Gregory W.F."/>
            <person name="Johnson N.M."/>
            <person name="Jin J."/>
            <person name="Komuniecki R."/>
            <person name="Korf I."/>
            <person name="Kumar S."/>
            <person name="Laney S."/>
            <person name="Li B.W."/>
            <person name="Li W."/>
            <person name="Lindblom T.H."/>
            <person name="Lustigman S."/>
            <person name="Ma D."/>
            <person name="Maina C.V."/>
            <person name="Martin D.M."/>
            <person name="McCarter J.P."/>
            <person name="McReynolds L."/>
            <person name="Mitreva M."/>
            <person name="Nutman T.B."/>
            <person name="Parkinson J."/>
            <person name="Peregrin-Alvarez J.M."/>
            <person name="Poole C."/>
            <person name="Ren Q."/>
            <person name="Saunders L."/>
            <person name="Sluder A.E."/>
            <person name="Smith K."/>
            <person name="Stanke M."/>
            <person name="Unnasch T.R."/>
            <person name="Ware J."/>
            <person name="Wei A.D."/>
            <person name="Weil G."/>
            <person name="Williams D.J."/>
            <person name="Zhang Y."/>
            <person name="Williams S.A."/>
            <person name="Fraser-Liggett C."/>
            <person name="Slatko B."/>
            <person name="Blaxter M.L."/>
            <person name="Scott A.L."/>
        </authorList>
    </citation>
    <scope>NUCLEOTIDE SEQUENCE</scope>
    <source>
        <strain evidence="16">FR3</strain>
    </source>
</reference>
<feature type="domain" description="PHD-type" evidence="14">
    <location>
        <begin position="161"/>
        <end position="215"/>
    </location>
</feature>
<dbReference type="InterPro" id="IPR001965">
    <property type="entry name" value="Znf_PHD"/>
</dbReference>
<evidence type="ECO:0000256" key="4">
    <source>
        <dbReference type="ARBA" id="ARBA00022679"/>
    </source>
</evidence>
<dbReference type="SUPFAM" id="SSF57903">
    <property type="entry name" value="FYVE/PHD zinc finger"/>
    <property type="match status" value="2"/>
</dbReference>
<dbReference type="InterPro" id="IPR040706">
    <property type="entry name" value="Zf-MYST"/>
</dbReference>
<dbReference type="PANTHER" id="PTHR10615:SF161">
    <property type="entry name" value="HISTONE ACETYLTRANSFERASE KAT7"/>
    <property type="match status" value="1"/>
</dbReference>
<keyword evidence="5" id="KW-0479">Metal-binding</keyword>
<dbReference type="InterPro" id="IPR011011">
    <property type="entry name" value="Znf_FYVE_PHD"/>
</dbReference>
<dbReference type="PROSITE" id="PS51726">
    <property type="entry name" value="MYST_HAT"/>
    <property type="match status" value="1"/>
</dbReference>
<feature type="active site" description="Proton donor/acceptor" evidence="11">
    <location>
        <position position="567"/>
    </location>
</feature>
<evidence type="ECO:0000256" key="6">
    <source>
        <dbReference type="ARBA" id="ARBA00022771"/>
    </source>
</evidence>
<evidence type="ECO:0000313" key="16">
    <source>
        <dbReference type="EMBL" id="CDP97976.1"/>
    </source>
</evidence>
<dbReference type="InterPro" id="IPR002717">
    <property type="entry name" value="HAT_MYST-type"/>
</dbReference>
<gene>
    <name evidence="17" type="primary">bma-mys-4</name>
    <name evidence="16" type="synonym">Bma-mys-4</name>
    <name evidence="17" type="ORF">Bm10399</name>
    <name evidence="16" type="ORF">BM_Bm10399</name>
</gene>
<dbReference type="Gene3D" id="3.30.60.60">
    <property type="entry name" value="N-acetyl transferase-like"/>
    <property type="match status" value="1"/>
</dbReference>
<feature type="domain" description="PHD-type" evidence="14">
    <location>
        <begin position="110"/>
        <end position="164"/>
    </location>
</feature>
<keyword evidence="9" id="KW-0007">Acetylation</keyword>
<evidence type="ECO:0000256" key="3">
    <source>
        <dbReference type="ARBA" id="ARBA00013184"/>
    </source>
</evidence>
<proteinExistence type="inferred from homology"/>
<dbReference type="GO" id="GO:0003682">
    <property type="term" value="F:chromatin binding"/>
    <property type="evidence" value="ECO:0007669"/>
    <property type="project" value="TreeGrafter"/>
</dbReference>
<dbReference type="GO" id="GO:0005634">
    <property type="term" value="C:nucleus"/>
    <property type="evidence" value="ECO:0007669"/>
    <property type="project" value="UniProtKB-SubCell"/>
</dbReference>
<dbReference type="InterPro" id="IPR013083">
    <property type="entry name" value="Znf_RING/FYVE/PHD"/>
</dbReference>
<dbReference type="EMBL" id="LN856992">
    <property type="protein sequence ID" value="CDP97976.1"/>
    <property type="molecule type" value="Genomic_DNA"/>
</dbReference>
<dbReference type="OMA" id="STLYEIH"/>
<dbReference type="InterPro" id="IPR016181">
    <property type="entry name" value="Acyl_CoA_acyltransferase"/>
</dbReference>
<dbReference type="SMART" id="SM00249">
    <property type="entry name" value="PHD"/>
    <property type="match status" value="2"/>
</dbReference>
<dbReference type="GO" id="GO:0000785">
    <property type="term" value="C:chromatin"/>
    <property type="evidence" value="ECO:0007669"/>
    <property type="project" value="TreeGrafter"/>
</dbReference>
<dbReference type="PANTHER" id="PTHR10615">
    <property type="entry name" value="HISTONE ACETYLTRANSFERASE"/>
    <property type="match status" value="1"/>
</dbReference>
<keyword evidence="6 12" id="KW-0863">Zinc-finger</keyword>
<dbReference type="GO" id="GO:0008270">
    <property type="term" value="F:zinc ion binding"/>
    <property type="evidence" value="ECO:0007669"/>
    <property type="project" value="UniProtKB-KW"/>
</dbReference>
<dbReference type="PROSITE" id="PS01359">
    <property type="entry name" value="ZF_PHD_1"/>
    <property type="match status" value="2"/>
</dbReference>
<keyword evidence="10 13" id="KW-0539">Nucleus</keyword>
<keyword evidence="4" id="KW-0808">Transferase</keyword>
<protein>
    <recommendedName>
        <fullName evidence="3 13">Histone acetyltransferase</fullName>
        <ecNumber evidence="3 13">2.3.1.48</ecNumber>
    </recommendedName>
</protein>
<evidence type="ECO:0000256" key="5">
    <source>
        <dbReference type="ARBA" id="ARBA00022723"/>
    </source>
</evidence>
<evidence type="ECO:0000259" key="15">
    <source>
        <dbReference type="PROSITE" id="PS51726"/>
    </source>
</evidence>
<dbReference type="Pfam" id="PF17772">
    <property type="entry name" value="zf-MYST"/>
    <property type="match status" value="1"/>
</dbReference>
<dbReference type="InterPro" id="IPR036388">
    <property type="entry name" value="WH-like_DNA-bd_sf"/>
</dbReference>
<comment type="subcellular location">
    <subcellularLocation>
        <location evidence="1 13">Nucleus</location>
    </subcellularLocation>
</comment>
<dbReference type="InterPro" id="IPR019786">
    <property type="entry name" value="Zinc_finger_PHD-type_CS"/>
</dbReference>
<dbReference type="GO" id="GO:0004402">
    <property type="term" value="F:histone acetyltransferase activity"/>
    <property type="evidence" value="ECO:0007669"/>
    <property type="project" value="InterPro"/>
</dbReference>
<dbReference type="WormBase" id="Bm10399">
    <property type="protein sequence ID" value="BM42348"/>
    <property type="gene ID" value="WBGene00230660"/>
    <property type="gene designation" value="Bma-mys-4"/>
</dbReference>
<dbReference type="SUPFAM" id="SSF55729">
    <property type="entry name" value="Acyl-CoA N-acyltransferases (Nat)"/>
    <property type="match status" value="1"/>
</dbReference>
<sequence>MKTRKRTSEATKASRKRQQQITFVNGKVKALSTQTASCSRTIGNGDSRSRRIAAVKKTRLNLQTSADSSDVVRKSEKILAKVREYKQQKSSSIYSPIKTRGLYKRQSRGTDRCRLCKISAGGFMTCSVCENKYHLECLGYAPESIRLVSEKRCCTWLCPTCIYCYSCNEFIYDPENVQCFACDTAFHGTCKPPSGAWINPKDPLSSWFCSKCKHLLDIENSESSISSFSSSSSLQGNGSTGKKLYSWHLKRDCTSAYLWKAKLQAERDAINDQLKDSCHQYLEEKEQKERNKVKRQIEREDFSLKKKIAVKNAKKVKRSDSENESARNINIVDGIKISVHAKRDVSEQLTEAEKHRVMKDSSTAFDHNLYTTAKREFLAFQPSEDLNADEERPPQTQWVHLGSERLLVMYPSPYPKRIAQSSSVYLCRFCLLALEDSTLYEIHAACCEWKHPPGNEIYRDDRLSFWEIDGIDEIAYCRRLCLLSKLFLFSKTLHHEVETFLFYILTEYTAEGYVLLGYFSKEKNPSKNNNLSCLLTLPSSQRTGYGKFLIDLSYKLSLRERKIGGPEHPLSDMGLITYRKMSNETGIHSSDIISTMLENKMLKYRDGGYLINKKKAFATPLRMFRRRVVHDAKLIWEPEFDVDDEFKKMGTYVD</sequence>
<evidence type="ECO:0000259" key="14">
    <source>
        <dbReference type="PROSITE" id="PS50016"/>
    </source>
</evidence>
<dbReference type="PROSITE" id="PS50016">
    <property type="entry name" value="ZF_PHD_2"/>
    <property type="match status" value="2"/>
</dbReference>
<evidence type="ECO:0000256" key="1">
    <source>
        <dbReference type="ARBA" id="ARBA00004123"/>
    </source>
</evidence>
<dbReference type="CDD" id="cd15489">
    <property type="entry name" value="PHD_SF"/>
    <property type="match status" value="1"/>
</dbReference>
<dbReference type="AlphaFoldDB" id="A0A0J9XXP8"/>
<evidence type="ECO:0000313" key="17">
    <source>
        <dbReference type="WormBase" id="Bm10399"/>
    </source>
</evidence>
<keyword evidence="8" id="KW-0156">Chromatin regulator</keyword>
<evidence type="ECO:0000256" key="7">
    <source>
        <dbReference type="ARBA" id="ARBA00022833"/>
    </source>
</evidence>
<comment type="similarity">
    <text evidence="2 13">Belongs to the MYST (SAS/MOZ) family.</text>
</comment>
<accession>A0A0J9XXP8</accession>
<feature type="domain" description="MYST-type HAT" evidence="15">
    <location>
        <begin position="391"/>
        <end position="638"/>
    </location>
</feature>
<dbReference type="InterPro" id="IPR019787">
    <property type="entry name" value="Znf_PHD-finger"/>
</dbReference>
<reference evidence="16" key="2">
    <citation type="submission" date="2012-12" db="EMBL/GenBank/DDBJ databases">
        <authorList>
            <person name="Gao Y.W."/>
            <person name="Fan S.T."/>
            <person name="Sun H.T."/>
            <person name="Wang Z."/>
            <person name="Gao X.L."/>
            <person name="Li Y.G."/>
            <person name="Wang T.C."/>
            <person name="Zhang K."/>
            <person name="Xu W.W."/>
            <person name="Yu Z.J."/>
            <person name="Xia X.Z."/>
        </authorList>
    </citation>
    <scope>NUCLEOTIDE SEQUENCE</scope>
    <source>
        <strain evidence="16">FR3</strain>
    </source>
</reference>
<dbReference type="GO" id="GO:0006357">
    <property type="term" value="P:regulation of transcription by RNA polymerase II"/>
    <property type="evidence" value="ECO:0007669"/>
    <property type="project" value="TreeGrafter"/>
</dbReference>
<evidence type="ECO:0000256" key="12">
    <source>
        <dbReference type="PROSITE-ProRule" id="PRU00146"/>
    </source>
</evidence>
<evidence type="ECO:0000256" key="11">
    <source>
        <dbReference type="PIRSR" id="PIRSR602717-51"/>
    </source>
</evidence>
<evidence type="ECO:0000256" key="13">
    <source>
        <dbReference type="RuleBase" id="RU361211"/>
    </source>
</evidence>
<dbReference type="Gene3D" id="3.40.630.30">
    <property type="match status" value="1"/>
</dbReference>
<comment type="catalytic activity">
    <reaction evidence="13">
        <text>L-lysyl-[protein] + acetyl-CoA = N(6)-acetyl-L-lysyl-[protein] + CoA + H(+)</text>
        <dbReference type="Rhea" id="RHEA:45948"/>
        <dbReference type="Rhea" id="RHEA-COMP:9752"/>
        <dbReference type="Rhea" id="RHEA-COMP:10731"/>
        <dbReference type="ChEBI" id="CHEBI:15378"/>
        <dbReference type="ChEBI" id="CHEBI:29969"/>
        <dbReference type="ChEBI" id="CHEBI:57287"/>
        <dbReference type="ChEBI" id="CHEBI:57288"/>
        <dbReference type="ChEBI" id="CHEBI:61930"/>
        <dbReference type="EC" id="2.3.1.48"/>
    </reaction>
</comment>
<dbReference type="EC" id="2.3.1.48" evidence="3 13"/>
<evidence type="ECO:0000256" key="8">
    <source>
        <dbReference type="ARBA" id="ARBA00022853"/>
    </source>
</evidence>
<dbReference type="Gene3D" id="1.10.10.10">
    <property type="entry name" value="Winged helix-like DNA-binding domain superfamily/Winged helix DNA-binding domain"/>
    <property type="match status" value="1"/>
</dbReference>
<dbReference type="InterPro" id="IPR050603">
    <property type="entry name" value="MYST_HAT"/>
</dbReference>
<dbReference type="Gene3D" id="3.30.40.10">
    <property type="entry name" value="Zinc/RING finger domain, C3HC4 (zinc finger)"/>
    <property type="match status" value="1"/>
</dbReference>
<organism evidence="16">
    <name type="scientific">Brugia malayi</name>
    <name type="common">Filarial nematode worm</name>
    <dbReference type="NCBI Taxonomy" id="6279"/>
    <lineage>
        <taxon>Eukaryota</taxon>
        <taxon>Metazoa</taxon>
        <taxon>Ecdysozoa</taxon>
        <taxon>Nematoda</taxon>
        <taxon>Chromadorea</taxon>
        <taxon>Rhabditida</taxon>
        <taxon>Spirurina</taxon>
        <taxon>Spiruromorpha</taxon>
        <taxon>Filarioidea</taxon>
        <taxon>Onchocercidae</taxon>
        <taxon>Brugia</taxon>
    </lineage>
</organism>
<dbReference type="Pfam" id="PF01853">
    <property type="entry name" value="MOZ_SAS"/>
    <property type="match status" value="1"/>
</dbReference>
<keyword evidence="7" id="KW-0862">Zinc</keyword>
<evidence type="ECO:0000256" key="9">
    <source>
        <dbReference type="ARBA" id="ARBA00022990"/>
    </source>
</evidence>
<evidence type="ECO:0000256" key="2">
    <source>
        <dbReference type="ARBA" id="ARBA00010107"/>
    </source>
</evidence>
<name>A0A0J9XXP8_BRUMA</name>
<evidence type="ECO:0000256" key="10">
    <source>
        <dbReference type="ARBA" id="ARBA00023242"/>
    </source>
</evidence>
<dbReference type="GO" id="GO:0003712">
    <property type="term" value="F:transcription coregulator activity"/>
    <property type="evidence" value="ECO:0007669"/>
    <property type="project" value="TreeGrafter"/>
</dbReference>